<keyword evidence="3" id="KW-1185">Reference proteome</keyword>
<accession>A0ABS0Y6D7</accession>
<name>A0ABS0Y6D7_9HYPH</name>
<evidence type="ECO:0000313" key="2">
    <source>
        <dbReference type="EMBL" id="MBJ6127861.1"/>
    </source>
</evidence>
<protein>
    <recommendedName>
        <fullName evidence="4">TnsA endonuclease N terminal</fullName>
    </recommendedName>
</protein>
<organism evidence="2 3">
    <name type="scientific">Microvirga splendida</name>
    <dbReference type="NCBI Taxonomy" id="2795727"/>
    <lineage>
        <taxon>Bacteria</taxon>
        <taxon>Pseudomonadati</taxon>
        <taxon>Pseudomonadota</taxon>
        <taxon>Alphaproteobacteria</taxon>
        <taxon>Hyphomicrobiales</taxon>
        <taxon>Methylobacteriaceae</taxon>
        <taxon>Microvirga</taxon>
    </lineage>
</organism>
<proteinExistence type="predicted"/>
<dbReference type="EMBL" id="JAELXT010000033">
    <property type="protein sequence ID" value="MBJ6127861.1"/>
    <property type="molecule type" value="Genomic_DNA"/>
</dbReference>
<feature type="region of interest" description="Disordered" evidence="1">
    <location>
        <begin position="1"/>
        <end position="46"/>
    </location>
</feature>
<dbReference type="RefSeq" id="WP_199051080.1">
    <property type="nucleotide sequence ID" value="NZ_JAELXT010000033.1"/>
</dbReference>
<sequence length="258" mass="28199">MSLPNPHRTPETPAHLPDWTKPLSLRFQPPAPAPNDPFPDAWTPPQASVASRNLPRNFKGSFHAFIPDPVINRVVTGESGLEGGFYLLLRTDPRIAWIWDQPPPVEYVDEDGVVHEHTFDYLAVLHDGRRIAFAVKPAIKVASTGIERVLELIRAQLDPNFATSVVLRTEAHITADRVHNARMILDACQRRDEAHLARVLGLLEGVTGAVRIADLVEASGLEGHALPAIACLIGDGLLTLARPGRIGMDASVIPVRAH</sequence>
<evidence type="ECO:0000256" key="1">
    <source>
        <dbReference type="SAM" id="MobiDB-lite"/>
    </source>
</evidence>
<gene>
    <name evidence="2" type="ORF">JAO75_20890</name>
</gene>
<reference evidence="3" key="1">
    <citation type="submission" date="2020-12" db="EMBL/GenBank/DDBJ databases">
        <title>Hymenobacter sp.</title>
        <authorList>
            <person name="Kim M.K."/>
        </authorList>
    </citation>
    <scope>NUCLEOTIDE SEQUENCE [LARGE SCALE GENOMIC DNA]</scope>
    <source>
        <strain evidence="3">BT325</strain>
    </source>
</reference>
<evidence type="ECO:0000313" key="3">
    <source>
        <dbReference type="Proteomes" id="UP000620670"/>
    </source>
</evidence>
<comment type="caution">
    <text evidence="2">The sequence shown here is derived from an EMBL/GenBank/DDBJ whole genome shotgun (WGS) entry which is preliminary data.</text>
</comment>
<evidence type="ECO:0008006" key="4">
    <source>
        <dbReference type="Google" id="ProtNLM"/>
    </source>
</evidence>
<dbReference type="Proteomes" id="UP000620670">
    <property type="component" value="Unassembled WGS sequence"/>
</dbReference>